<feature type="region of interest" description="Disordered" evidence="8">
    <location>
        <begin position="1"/>
        <end position="184"/>
    </location>
</feature>
<evidence type="ECO:0000259" key="11">
    <source>
        <dbReference type="PROSITE" id="PS50868"/>
    </source>
</evidence>
<dbReference type="PROSITE" id="PS50867">
    <property type="entry name" value="PRE_SET"/>
    <property type="match status" value="1"/>
</dbReference>
<dbReference type="PANTHER" id="PTHR46223">
    <property type="entry name" value="HISTONE-LYSINE N-METHYLTRANSFERASE SUV39H"/>
    <property type="match status" value="1"/>
</dbReference>
<dbReference type="EMBL" id="JAKLMC020000024">
    <property type="protein sequence ID" value="KAK5950798.1"/>
    <property type="molecule type" value="Genomic_DNA"/>
</dbReference>
<comment type="subcellular location">
    <subcellularLocation>
        <location evidence="1">Chromosome</location>
    </subcellularLocation>
</comment>
<gene>
    <name evidence="12" type="ORF">OHC33_008181</name>
</gene>
<dbReference type="Gene3D" id="2.170.270.10">
    <property type="entry name" value="SET domain"/>
    <property type="match status" value="1"/>
</dbReference>
<proteinExistence type="predicted"/>
<dbReference type="PANTHER" id="PTHR46223:SF3">
    <property type="entry name" value="HISTONE-LYSINE N-METHYLTRANSFERASE SET-23"/>
    <property type="match status" value="1"/>
</dbReference>
<organism evidence="12 13">
    <name type="scientific">Knufia fluminis</name>
    <dbReference type="NCBI Taxonomy" id="191047"/>
    <lineage>
        <taxon>Eukaryota</taxon>
        <taxon>Fungi</taxon>
        <taxon>Dikarya</taxon>
        <taxon>Ascomycota</taxon>
        <taxon>Pezizomycotina</taxon>
        <taxon>Eurotiomycetes</taxon>
        <taxon>Chaetothyriomycetidae</taxon>
        <taxon>Chaetothyriales</taxon>
        <taxon>Trichomeriaceae</taxon>
        <taxon>Knufia</taxon>
    </lineage>
</organism>
<dbReference type="InterPro" id="IPR001214">
    <property type="entry name" value="SET_dom"/>
</dbReference>
<dbReference type="InterPro" id="IPR046341">
    <property type="entry name" value="SET_dom_sf"/>
</dbReference>
<keyword evidence="5" id="KW-0949">S-adenosyl-L-methionine</keyword>
<sequence>MAVAINGKRPYDNGLQSKADIIDLTFSDDEPERPSKRQRSGSTTTSDSYNTPPLTNNGLSPQRSAVVTGKTSINNNLARNKTVQITKSQSPPFANGASRISHADRQSRPTHTEDISDYPSIEAFQKPKGLSNGIRDLSLRPSPRPKQSRSPDVIDLDTNSEHSRKSNGLRSSATLKRDRSLSPVRSAGYHSTFFTQNLKPIVFDPTRPELSKTKTTTVTPRDDSKQPVGRKPLVQIPPRRQLLSSSATPISKVHQLPSSQTHSKSHVLVKLPPHPSQVQTRSKEIIKALKQDVSYIKDNPAEVSEIVGVLPFDDTDLDTKARRRAKQMKHKKVDHNRLALDFDSLSLQSSTPQASATQLVHPRQQARQILHERFKQSQHSALSFENRRNTRHLNGKFQFVSDYIFSKKIKSKKQAPLQSRDCQCIGGCGLHCACLPPPQTTIDANGVEQTINIQTYRRRQDGLVVLSDEFIDRWSDKIRIFECGEYCSCPQNCPNRVVQKGRQIPLQVFETQHCGFGVRSSQNIVRGQFVDVYLGEVLTNSEVDKREAAAEEDTPSYVMSLDVFIQDEQSMFYVDGEVFGSVTRFVNHSCEPNCKTLPVVLSNGTKHLYHVAFFAIKDIPAGTELTIDYDPGLAQAEEILDASVVQCRCGSANCRKRLWRPSKEKRGRKKLLPSKDDD</sequence>
<keyword evidence="6" id="KW-0479">Metal-binding</keyword>
<dbReference type="GO" id="GO:0005694">
    <property type="term" value="C:chromosome"/>
    <property type="evidence" value="ECO:0007669"/>
    <property type="project" value="UniProtKB-SubCell"/>
</dbReference>
<reference evidence="12 13" key="1">
    <citation type="submission" date="2022-12" db="EMBL/GenBank/DDBJ databases">
        <title>Genomic features and morphological characterization of a novel Knufia sp. strain isolated from spacecraft assembly facility.</title>
        <authorList>
            <person name="Teixeira M."/>
            <person name="Chander A.M."/>
            <person name="Stajich J.E."/>
            <person name="Venkateswaran K."/>
        </authorList>
    </citation>
    <scope>NUCLEOTIDE SEQUENCE [LARGE SCALE GENOMIC DNA]</scope>
    <source>
        <strain evidence="12 13">FJI-L2-BK-P2</strain>
    </source>
</reference>
<keyword evidence="3" id="KW-0489">Methyltransferase</keyword>
<dbReference type="InterPro" id="IPR007728">
    <property type="entry name" value="Pre-SET_dom"/>
</dbReference>
<dbReference type="InterPro" id="IPR003616">
    <property type="entry name" value="Post-SET_dom"/>
</dbReference>
<evidence type="ECO:0000313" key="13">
    <source>
        <dbReference type="Proteomes" id="UP001316803"/>
    </source>
</evidence>
<feature type="domain" description="Post-SET" evidence="11">
    <location>
        <begin position="643"/>
        <end position="659"/>
    </location>
</feature>
<evidence type="ECO:0000256" key="1">
    <source>
        <dbReference type="ARBA" id="ARBA00004286"/>
    </source>
</evidence>
<dbReference type="GO" id="GO:0032259">
    <property type="term" value="P:methylation"/>
    <property type="evidence" value="ECO:0007669"/>
    <property type="project" value="UniProtKB-KW"/>
</dbReference>
<evidence type="ECO:0000256" key="7">
    <source>
        <dbReference type="ARBA" id="ARBA00022833"/>
    </source>
</evidence>
<dbReference type="Pfam" id="PF00856">
    <property type="entry name" value="SET"/>
    <property type="match status" value="1"/>
</dbReference>
<dbReference type="PROSITE" id="PS50868">
    <property type="entry name" value="POST_SET"/>
    <property type="match status" value="1"/>
</dbReference>
<evidence type="ECO:0000259" key="10">
    <source>
        <dbReference type="PROSITE" id="PS50867"/>
    </source>
</evidence>
<dbReference type="GO" id="GO:0005634">
    <property type="term" value="C:nucleus"/>
    <property type="evidence" value="ECO:0007669"/>
    <property type="project" value="InterPro"/>
</dbReference>
<evidence type="ECO:0000256" key="5">
    <source>
        <dbReference type="ARBA" id="ARBA00022691"/>
    </source>
</evidence>
<dbReference type="GO" id="GO:0008270">
    <property type="term" value="F:zinc ion binding"/>
    <property type="evidence" value="ECO:0007669"/>
    <property type="project" value="InterPro"/>
</dbReference>
<evidence type="ECO:0000259" key="9">
    <source>
        <dbReference type="PROSITE" id="PS50280"/>
    </source>
</evidence>
<dbReference type="Proteomes" id="UP001316803">
    <property type="component" value="Unassembled WGS sequence"/>
</dbReference>
<dbReference type="Pfam" id="PF05033">
    <property type="entry name" value="Pre-SET"/>
    <property type="match status" value="1"/>
</dbReference>
<dbReference type="GO" id="GO:0042054">
    <property type="term" value="F:histone methyltransferase activity"/>
    <property type="evidence" value="ECO:0007669"/>
    <property type="project" value="InterPro"/>
</dbReference>
<dbReference type="AlphaFoldDB" id="A0AAN8EG86"/>
<comment type="caution">
    <text evidence="12">The sequence shown here is derived from an EMBL/GenBank/DDBJ whole genome shotgun (WGS) entry which is preliminary data.</text>
</comment>
<keyword evidence="13" id="KW-1185">Reference proteome</keyword>
<keyword evidence="7" id="KW-0862">Zinc</keyword>
<evidence type="ECO:0000313" key="12">
    <source>
        <dbReference type="EMBL" id="KAK5950798.1"/>
    </source>
</evidence>
<dbReference type="SUPFAM" id="SSF82199">
    <property type="entry name" value="SET domain"/>
    <property type="match status" value="1"/>
</dbReference>
<evidence type="ECO:0000256" key="6">
    <source>
        <dbReference type="ARBA" id="ARBA00022723"/>
    </source>
</evidence>
<accession>A0AAN8EG86</accession>
<evidence type="ECO:0000256" key="8">
    <source>
        <dbReference type="SAM" id="MobiDB-lite"/>
    </source>
</evidence>
<protein>
    <recommendedName>
        <fullName evidence="14">Histone-lysine N-methyltransferase</fullName>
    </recommendedName>
</protein>
<feature type="domain" description="SET" evidence="9">
    <location>
        <begin position="504"/>
        <end position="630"/>
    </location>
</feature>
<feature type="compositionally biased region" description="Polar residues" evidence="8">
    <location>
        <begin position="40"/>
        <end position="92"/>
    </location>
</feature>
<evidence type="ECO:0008006" key="14">
    <source>
        <dbReference type="Google" id="ProtNLM"/>
    </source>
</evidence>
<feature type="compositionally biased region" description="Basic and acidic residues" evidence="8">
    <location>
        <begin position="101"/>
        <end position="114"/>
    </location>
</feature>
<evidence type="ECO:0000256" key="2">
    <source>
        <dbReference type="ARBA" id="ARBA00022454"/>
    </source>
</evidence>
<dbReference type="PROSITE" id="PS50280">
    <property type="entry name" value="SET"/>
    <property type="match status" value="1"/>
</dbReference>
<evidence type="ECO:0000256" key="4">
    <source>
        <dbReference type="ARBA" id="ARBA00022679"/>
    </source>
</evidence>
<feature type="domain" description="Pre-SET" evidence="10">
    <location>
        <begin position="420"/>
        <end position="501"/>
    </location>
</feature>
<evidence type="ECO:0000256" key="3">
    <source>
        <dbReference type="ARBA" id="ARBA00022603"/>
    </source>
</evidence>
<feature type="region of interest" description="Disordered" evidence="8">
    <location>
        <begin position="205"/>
        <end position="249"/>
    </location>
</feature>
<keyword evidence="4" id="KW-0808">Transferase</keyword>
<name>A0AAN8EG86_9EURO</name>
<keyword evidence="2" id="KW-0158">Chromosome</keyword>
<dbReference type="SMART" id="SM00317">
    <property type="entry name" value="SET"/>
    <property type="match status" value="1"/>
</dbReference>
<dbReference type="InterPro" id="IPR050973">
    <property type="entry name" value="H3K9_Histone-Lys_N-MTase"/>
</dbReference>